<gene>
    <name evidence="2" type="ORF">EYF80_010114</name>
</gene>
<name>A0A4Z2IQN1_9TELE</name>
<proteinExistence type="predicted"/>
<feature type="compositionally biased region" description="Low complexity" evidence="1">
    <location>
        <begin position="13"/>
        <end position="25"/>
    </location>
</feature>
<dbReference type="Proteomes" id="UP000314294">
    <property type="component" value="Unassembled WGS sequence"/>
</dbReference>
<comment type="caution">
    <text evidence="2">The sequence shown here is derived from an EMBL/GenBank/DDBJ whole genome shotgun (WGS) entry which is preliminary data.</text>
</comment>
<accession>A0A4Z2IQN1</accession>
<evidence type="ECO:0000313" key="2">
    <source>
        <dbReference type="EMBL" id="TNN79532.1"/>
    </source>
</evidence>
<sequence>MRRTIAGEQSRGSWPSSAFSLSSSSRAYWQRRSSCCRAMAMRRDRLCMQLMTDGPVTKVMSANQRQTSTTIRNVEA</sequence>
<protein>
    <submittedName>
        <fullName evidence="2">Uncharacterized protein</fullName>
    </submittedName>
</protein>
<organism evidence="2 3">
    <name type="scientific">Liparis tanakae</name>
    <name type="common">Tanaka's snailfish</name>
    <dbReference type="NCBI Taxonomy" id="230148"/>
    <lineage>
        <taxon>Eukaryota</taxon>
        <taxon>Metazoa</taxon>
        <taxon>Chordata</taxon>
        <taxon>Craniata</taxon>
        <taxon>Vertebrata</taxon>
        <taxon>Euteleostomi</taxon>
        <taxon>Actinopterygii</taxon>
        <taxon>Neopterygii</taxon>
        <taxon>Teleostei</taxon>
        <taxon>Neoteleostei</taxon>
        <taxon>Acanthomorphata</taxon>
        <taxon>Eupercaria</taxon>
        <taxon>Perciformes</taxon>
        <taxon>Cottioidei</taxon>
        <taxon>Cottales</taxon>
        <taxon>Liparidae</taxon>
        <taxon>Liparis</taxon>
    </lineage>
</organism>
<dbReference type="AlphaFoldDB" id="A0A4Z2IQN1"/>
<dbReference type="EMBL" id="SRLO01000063">
    <property type="protein sequence ID" value="TNN79532.1"/>
    <property type="molecule type" value="Genomic_DNA"/>
</dbReference>
<feature type="region of interest" description="Disordered" evidence="1">
    <location>
        <begin position="1"/>
        <end position="25"/>
    </location>
</feature>
<evidence type="ECO:0000313" key="3">
    <source>
        <dbReference type="Proteomes" id="UP000314294"/>
    </source>
</evidence>
<keyword evidence="3" id="KW-1185">Reference proteome</keyword>
<reference evidence="2 3" key="1">
    <citation type="submission" date="2019-03" db="EMBL/GenBank/DDBJ databases">
        <title>First draft genome of Liparis tanakae, snailfish: a comprehensive survey of snailfish specific genes.</title>
        <authorList>
            <person name="Kim W."/>
            <person name="Song I."/>
            <person name="Jeong J.-H."/>
            <person name="Kim D."/>
            <person name="Kim S."/>
            <person name="Ryu S."/>
            <person name="Song J.Y."/>
            <person name="Lee S.K."/>
        </authorList>
    </citation>
    <scope>NUCLEOTIDE SEQUENCE [LARGE SCALE GENOMIC DNA]</scope>
    <source>
        <tissue evidence="2">Muscle</tissue>
    </source>
</reference>
<evidence type="ECO:0000256" key="1">
    <source>
        <dbReference type="SAM" id="MobiDB-lite"/>
    </source>
</evidence>